<comment type="domain">
    <text evidence="5">Consists of three domains, a large central CORE domain and two small peripheral domains, NMPbind and LID, which undergo movements during catalysis. The LID domain closes over the site of phosphoryl transfer upon ATP binding. Assembling and dissambling the active center during each catalytic cycle provides an effective means to prevent ATP hydrolysis.</text>
</comment>
<comment type="function">
    <text evidence="5">Catalyzes the reversible transfer of the terminal phosphate group between ATP and AMP. Plays an important role in cellular energy homeostasis and in adenine nucleotide metabolism.</text>
</comment>
<feature type="binding site" evidence="5">
    <location>
        <position position="41"/>
    </location>
    <ligand>
        <name>AMP</name>
        <dbReference type="ChEBI" id="CHEBI:456215"/>
    </ligand>
</feature>
<evidence type="ECO:0000256" key="2">
    <source>
        <dbReference type="ARBA" id="ARBA00022727"/>
    </source>
</evidence>
<dbReference type="PRINTS" id="PR00094">
    <property type="entry name" value="ADENYLTKNASE"/>
</dbReference>
<keyword evidence="4 5" id="KW-0418">Kinase</keyword>
<dbReference type="GO" id="GO:0004017">
    <property type="term" value="F:AMP kinase activity"/>
    <property type="evidence" value="ECO:0007669"/>
    <property type="project" value="UniProtKB-UniRule"/>
</dbReference>
<name>A0A1F4UQ38_UNCKA</name>
<comment type="caution">
    <text evidence="5">Lacks conserved residue(s) required for the propagation of feature annotation.</text>
</comment>
<dbReference type="AlphaFoldDB" id="A0A1F4UQ38"/>
<evidence type="ECO:0000256" key="4">
    <source>
        <dbReference type="ARBA" id="ARBA00022777"/>
    </source>
</evidence>
<dbReference type="UniPathway" id="UPA00588">
    <property type="reaction ID" value="UER00649"/>
</dbReference>
<dbReference type="EC" id="2.7.4.3" evidence="5 7"/>
<dbReference type="PANTHER" id="PTHR23359">
    <property type="entry name" value="NUCLEOTIDE KINASE"/>
    <property type="match status" value="1"/>
</dbReference>
<evidence type="ECO:0000256" key="5">
    <source>
        <dbReference type="HAMAP-Rule" id="MF_00235"/>
    </source>
</evidence>
<comment type="subunit">
    <text evidence="5 7">Monomer.</text>
</comment>
<dbReference type="Pfam" id="PF00406">
    <property type="entry name" value="ADK"/>
    <property type="match status" value="1"/>
</dbReference>
<evidence type="ECO:0000313" key="8">
    <source>
        <dbReference type="EMBL" id="OGC47002.1"/>
    </source>
</evidence>
<evidence type="ECO:0000256" key="6">
    <source>
        <dbReference type="RuleBase" id="RU003330"/>
    </source>
</evidence>
<evidence type="ECO:0000256" key="1">
    <source>
        <dbReference type="ARBA" id="ARBA00022679"/>
    </source>
</evidence>
<evidence type="ECO:0000256" key="7">
    <source>
        <dbReference type="RuleBase" id="RU003331"/>
    </source>
</evidence>
<proteinExistence type="inferred from homology"/>
<comment type="pathway">
    <text evidence="5">Purine metabolism; AMP biosynthesis via salvage pathway; AMP from ADP: step 1/1.</text>
</comment>
<sequence length="191" mass="21863">MIKKKSFILIMGPQGSGKSTQASLLADYIGYKFISSGKYLRKLEHERNPIGLKLSEFWKSGEFVPDDIINDVMFSLFEKDESNGFVIDGYPRNHSQLKTFLSYLNINNWELRAVIYLTISEAECLVRISKRAKIEMRIDESAEALKKRLSLYHEETEPLVFEYNSLGVLKKIDAECTIEEIQQNILSALGA</sequence>
<organism evidence="8 9">
    <name type="scientific">candidate division WWE3 bacterium RIFCSPHIGHO2_01_FULL_35_17</name>
    <dbReference type="NCBI Taxonomy" id="1802614"/>
    <lineage>
        <taxon>Bacteria</taxon>
        <taxon>Katanobacteria</taxon>
    </lineage>
</organism>
<keyword evidence="5" id="KW-0963">Cytoplasm</keyword>
<evidence type="ECO:0000313" key="9">
    <source>
        <dbReference type="Proteomes" id="UP000176444"/>
    </source>
</evidence>
<accession>A0A1F4UQ38</accession>
<protein>
    <recommendedName>
        <fullName evidence="5 7">Adenylate kinase</fullName>
        <shortName evidence="5">AK</shortName>
        <ecNumber evidence="5 7">2.7.4.3</ecNumber>
    </recommendedName>
    <alternativeName>
        <fullName evidence="5">ATP-AMP transphosphorylase</fullName>
    </alternativeName>
    <alternativeName>
        <fullName evidence="5">ATP:AMP phosphotransferase</fullName>
    </alternativeName>
    <alternativeName>
        <fullName evidence="5">Adenylate monophosphate kinase</fullName>
    </alternativeName>
</protein>
<dbReference type="Proteomes" id="UP000176444">
    <property type="component" value="Unassembled WGS sequence"/>
</dbReference>
<dbReference type="InterPro" id="IPR033690">
    <property type="entry name" value="Adenylat_kinase_CS"/>
</dbReference>
<gene>
    <name evidence="5" type="primary">adk</name>
    <name evidence="8" type="ORF">A2713_02070</name>
</gene>
<reference evidence="8 9" key="1">
    <citation type="journal article" date="2016" name="Nat. Commun.">
        <title>Thousands of microbial genomes shed light on interconnected biogeochemical processes in an aquifer system.</title>
        <authorList>
            <person name="Anantharaman K."/>
            <person name="Brown C.T."/>
            <person name="Hug L.A."/>
            <person name="Sharon I."/>
            <person name="Castelle C.J."/>
            <person name="Probst A.J."/>
            <person name="Thomas B.C."/>
            <person name="Singh A."/>
            <person name="Wilkins M.J."/>
            <person name="Karaoz U."/>
            <person name="Brodie E.L."/>
            <person name="Williams K.H."/>
            <person name="Hubbard S.S."/>
            <person name="Banfield J.F."/>
        </authorList>
    </citation>
    <scope>NUCLEOTIDE SEQUENCE [LARGE SCALE GENOMIC DNA]</scope>
</reference>
<dbReference type="InterPro" id="IPR027417">
    <property type="entry name" value="P-loop_NTPase"/>
</dbReference>
<feature type="region of interest" description="NMP" evidence="5">
    <location>
        <begin position="35"/>
        <end position="64"/>
    </location>
</feature>
<dbReference type="HAMAP" id="MF_00235">
    <property type="entry name" value="Adenylate_kinase_Adk"/>
    <property type="match status" value="1"/>
</dbReference>
<dbReference type="SUPFAM" id="SSF52540">
    <property type="entry name" value="P-loop containing nucleoside triphosphate hydrolases"/>
    <property type="match status" value="1"/>
</dbReference>
<feature type="binding site" evidence="5">
    <location>
        <begin position="89"/>
        <end position="92"/>
    </location>
    <ligand>
        <name>AMP</name>
        <dbReference type="ChEBI" id="CHEBI:456215"/>
    </ligand>
</feature>
<dbReference type="Gene3D" id="3.40.50.300">
    <property type="entry name" value="P-loop containing nucleotide triphosphate hydrolases"/>
    <property type="match status" value="1"/>
</dbReference>
<comment type="catalytic activity">
    <reaction evidence="5 7">
        <text>AMP + ATP = 2 ADP</text>
        <dbReference type="Rhea" id="RHEA:12973"/>
        <dbReference type="ChEBI" id="CHEBI:30616"/>
        <dbReference type="ChEBI" id="CHEBI:456215"/>
        <dbReference type="ChEBI" id="CHEBI:456216"/>
        <dbReference type="EC" id="2.7.4.3"/>
    </reaction>
</comment>
<dbReference type="PROSITE" id="PS00113">
    <property type="entry name" value="ADENYLATE_KINASE"/>
    <property type="match status" value="1"/>
</dbReference>
<dbReference type="GO" id="GO:0044209">
    <property type="term" value="P:AMP salvage"/>
    <property type="evidence" value="ECO:0007669"/>
    <property type="project" value="UniProtKB-UniRule"/>
</dbReference>
<feature type="binding site" evidence="5">
    <location>
        <position position="96"/>
    </location>
    <ligand>
        <name>AMP</name>
        <dbReference type="ChEBI" id="CHEBI:456215"/>
    </ligand>
</feature>
<keyword evidence="2 5" id="KW-0545">Nucleotide biosynthesis</keyword>
<keyword evidence="3 5" id="KW-0547">Nucleotide-binding</keyword>
<keyword evidence="5 7" id="KW-0067">ATP-binding</keyword>
<feature type="binding site" evidence="5">
    <location>
        <position position="176"/>
    </location>
    <ligand>
        <name>ATP</name>
        <dbReference type="ChEBI" id="CHEBI:30616"/>
    </ligand>
</feature>
<comment type="caution">
    <text evidence="8">The sequence shown here is derived from an EMBL/GenBank/DDBJ whole genome shotgun (WGS) entry which is preliminary data.</text>
</comment>
<evidence type="ECO:0000256" key="3">
    <source>
        <dbReference type="ARBA" id="ARBA00022741"/>
    </source>
</evidence>
<dbReference type="GO" id="GO:0005737">
    <property type="term" value="C:cytoplasm"/>
    <property type="evidence" value="ECO:0007669"/>
    <property type="project" value="UniProtKB-SubCell"/>
</dbReference>
<feature type="binding site" evidence="5">
    <location>
        <position position="148"/>
    </location>
    <ligand>
        <name>AMP</name>
        <dbReference type="ChEBI" id="CHEBI:456215"/>
    </ligand>
</feature>
<feature type="binding site" evidence="5">
    <location>
        <begin position="62"/>
        <end position="64"/>
    </location>
    <ligand>
        <name>AMP</name>
        <dbReference type="ChEBI" id="CHEBI:456215"/>
    </ligand>
</feature>
<dbReference type="CDD" id="cd01428">
    <property type="entry name" value="ADK"/>
    <property type="match status" value="1"/>
</dbReference>
<dbReference type="InterPro" id="IPR000850">
    <property type="entry name" value="Adenylat/UMP-CMP_kin"/>
</dbReference>
<comment type="subcellular location">
    <subcellularLocation>
        <location evidence="5 7">Cytoplasm</location>
    </subcellularLocation>
</comment>
<keyword evidence="1 5" id="KW-0808">Transferase</keyword>
<feature type="binding site" evidence="5">
    <location>
        <position position="36"/>
    </location>
    <ligand>
        <name>AMP</name>
        <dbReference type="ChEBI" id="CHEBI:456215"/>
    </ligand>
</feature>
<dbReference type="GO" id="GO:0005524">
    <property type="term" value="F:ATP binding"/>
    <property type="evidence" value="ECO:0007669"/>
    <property type="project" value="UniProtKB-UniRule"/>
</dbReference>
<feature type="binding site" evidence="5">
    <location>
        <position position="137"/>
    </location>
    <ligand>
        <name>AMP</name>
        <dbReference type="ChEBI" id="CHEBI:456215"/>
    </ligand>
</feature>
<feature type="binding site" evidence="5">
    <location>
        <position position="131"/>
    </location>
    <ligand>
        <name>ATP</name>
        <dbReference type="ChEBI" id="CHEBI:30616"/>
    </ligand>
</feature>
<comment type="similarity">
    <text evidence="5 6">Belongs to the adenylate kinase family.</text>
</comment>
<dbReference type="EMBL" id="MEUX01000023">
    <property type="protein sequence ID" value="OGC47002.1"/>
    <property type="molecule type" value="Genomic_DNA"/>
</dbReference>
<feature type="binding site" evidence="5">
    <location>
        <begin position="15"/>
        <end position="20"/>
    </location>
    <ligand>
        <name>ATP</name>
        <dbReference type="ChEBI" id="CHEBI:30616"/>
    </ligand>
</feature>